<dbReference type="EMBL" id="JRPF02000015">
    <property type="protein sequence ID" value="TLD77852.1"/>
    <property type="molecule type" value="Genomic_DNA"/>
</dbReference>
<dbReference type="PATRIC" id="fig|76936.10.peg.1019"/>
<dbReference type="EMBL" id="LN907858">
    <property type="protein sequence ID" value="CUU39929.1"/>
    <property type="molecule type" value="Genomic_DNA"/>
</dbReference>
<dbReference type="KEGG" id="hty:BN2458_PEG1044"/>
<sequence>MQLKFLRNLLLSLAFLGAITSLSLAADCEETNCSSFRIGVGGAYHTLDGKGANNISSTGGYLSFAARGTLKQRLMSELSGKIGVGSAKASGAYFVTLDEKPLSVFTEASFKIGLNISSKHLPLFVNAVYGWDNFSTNTKDKGVGLSRELGGVELEGFLPTRNNSKIEYLVGYYHFFAGNYLLQNDVSSKLGGTNYMIKASLGYASNITPNLGFYIKAIGKYENMSDSKLTATNVNYPASTNYVGMIELGLEL</sequence>
<evidence type="ECO:0000256" key="1">
    <source>
        <dbReference type="SAM" id="SignalP"/>
    </source>
</evidence>
<proteinExistence type="predicted"/>
<keyword evidence="4" id="KW-1185">Reference proteome</keyword>
<evidence type="ECO:0000313" key="2">
    <source>
        <dbReference type="EMBL" id="CUU39929.1"/>
    </source>
</evidence>
<name>A0A099UDT8_9HELI</name>
<accession>A0A099UDT8</accession>
<reference evidence="2" key="3">
    <citation type="submission" date="2015-11" db="EMBL/GenBank/DDBJ databases">
        <authorList>
            <person name="Zhang Y."/>
            <person name="Guo Z."/>
        </authorList>
    </citation>
    <scope>NUCLEOTIDE SEQUENCE</scope>
    <source>
        <strain evidence="2">1</strain>
    </source>
</reference>
<evidence type="ECO:0000313" key="4">
    <source>
        <dbReference type="Proteomes" id="UP000029925"/>
    </source>
</evidence>
<evidence type="ECO:0000313" key="5">
    <source>
        <dbReference type="Proteomes" id="UP000064525"/>
    </source>
</evidence>
<protein>
    <submittedName>
        <fullName evidence="2">Predicted secreted protein</fullName>
    </submittedName>
</protein>
<dbReference type="AlphaFoldDB" id="A0A099UDT8"/>
<evidence type="ECO:0000313" key="3">
    <source>
        <dbReference type="EMBL" id="TLD77852.1"/>
    </source>
</evidence>
<feature type="chain" id="PRO_5044540546" evidence="1">
    <location>
        <begin position="26"/>
        <end position="252"/>
    </location>
</feature>
<organism evidence="2 5">
    <name type="scientific">Helicobacter typhlonius</name>
    <dbReference type="NCBI Taxonomy" id="76936"/>
    <lineage>
        <taxon>Bacteria</taxon>
        <taxon>Pseudomonadati</taxon>
        <taxon>Campylobacterota</taxon>
        <taxon>Epsilonproteobacteria</taxon>
        <taxon>Campylobacterales</taxon>
        <taxon>Helicobacteraceae</taxon>
        <taxon>Helicobacter</taxon>
    </lineage>
</organism>
<dbReference type="STRING" id="76936.BN2458_PEG1044"/>
<dbReference type="GeneID" id="78151264"/>
<feature type="signal peptide" evidence="1">
    <location>
        <begin position="1"/>
        <end position="25"/>
    </location>
</feature>
<keyword evidence="1" id="KW-0732">Signal</keyword>
<dbReference type="Proteomes" id="UP000029925">
    <property type="component" value="Unassembled WGS sequence"/>
</dbReference>
<reference evidence="3 4" key="1">
    <citation type="journal article" date="2014" name="Genome Announc.">
        <title>Draft genome sequences of eight enterohepatic helicobacter species isolated from both laboratory and wild rodents.</title>
        <authorList>
            <person name="Sheh A."/>
            <person name="Shen Z."/>
            <person name="Fox J.G."/>
        </authorList>
    </citation>
    <scope>NUCLEOTIDE SEQUENCE [LARGE SCALE GENOMIC DNA]</scope>
    <source>
        <strain evidence="3 4">MIT 98-6810</strain>
    </source>
</reference>
<dbReference type="Proteomes" id="UP000064525">
    <property type="component" value="Chromosome I"/>
</dbReference>
<dbReference type="RefSeq" id="WP_034343932.1">
    <property type="nucleotide sequence ID" value="NZ_CAMTKE010000007.1"/>
</dbReference>
<reference evidence="5" key="2">
    <citation type="submission" date="2015-11" db="EMBL/GenBank/DDBJ databases">
        <authorList>
            <person name="Anvar S.Y."/>
        </authorList>
    </citation>
    <scope>NUCLEOTIDE SEQUENCE [LARGE SCALE GENOMIC DNA]</scope>
</reference>
<dbReference type="OrthoDB" id="5325922at2"/>
<gene>
    <name evidence="2" type="ORF">BN2458_PEG1044</name>
    <name evidence="3" type="ORF">LS75_009165</name>
</gene>